<evidence type="ECO:0000256" key="2">
    <source>
        <dbReference type="ARBA" id="ARBA00023043"/>
    </source>
</evidence>
<organism evidence="4 5">
    <name type="scientific">Monosiga brevicollis</name>
    <name type="common">Choanoflagellate</name>
    <dbReference type="NCBI Taxonomy" id="81824"/>
    <lineage>
        <taxon>Eukaryota</taxon>
        <taxon>Choanoflagellata</taxon>
        <taxon>Craspedida</taxon>
        <taxon>Salpingoecidae</taxon>
        <taxon>Monosiga</taxon>
    </lineage>
</organism>
<keyword evidence="5" id="KW-1185">Reference proteome</keyword>
<accession>A9V0U9</accession>
<dbReference type="AlphaFoldDB" id="A9V0U9"/>
<protein>
    <submittedName>
        <fullName evidence="4">Uncharacterized protein</fullName>
    </submittedName>
</protein>
<evidence type="ECO:0000256" key="3">
    <source>
        <dbReference type="PROSITE-ProRule" id="PRU00023"/>
    </source>
</evidence>
<reference evidence="4 5" key="1">
    <citation type="journal article" date="2008" name="Nature">
        <title>The genome of the choanoflagellate Monosiga brevicollis and the origin of metazoans.</title>
        <authorList>
            <consortium name="JGI Sequencing"/>
            <person name="King N."/>
            <person name="Westbrook M.J."/>
            <person name="Young S.L."/>
            <person name="Kuo A."/>
            <person name="Abedin M."/>
            <person name="Chapman J."/>
            <person name="Fairclough S."/>
            <person name="Hellsten U."/>
            <person name="Isogai Y."/>
            <person name="Letunic I."/>
            <person name="Marr M."/>
            <person name="Pincus D."/>
            <person name="Putnam N."/>
            <person name="Rokas A."/>
            <person name="Wright K.J."/>
            <person name="Zuzow R."/>
            <person name="Dirks W."/>
            <person name="Good M."/>
            <person name="Goodstein D."/>
            <person name="Lemons D."/>
            <person name="Li W."/>
            <person name="Lyons J.B."/>
            <person name="Morris A."/>
            <person name="Nichols S."/>
            <person name="Richter D.J."/>
            <person name="Salamov A."/>
            <person name="Bork P."/>
            <person name="Lim W.A."/>
            <person name="Manning G."/>
            <person name="Miller W.T."/>
            <person name="McGinnis W."/>
            <person name="Shapiro H."/>
            <person name="Tjian R."/>
            <person name="Grigoriev I.V."/>
            <person name="Rokhsar D."/>
        </authorList>
    </citation>
    <scope>NUCLEOTIDE SEQUENCE [LARGE SCALE GENOMIC DNA]</scope>
    <source>
        <strain evidence="5">MX1 / ATCC 50154</strain>
    </source>
</reference>
<dbReference type="SMART" id="SM00248">
    <property type="entry name" value="ANK"/>
    <property type="match status" value="2"/>
</dbReference>
<dbReference type="KEGG" id="mbr:MONBRDRAFT_37296"/>
<feature type="non-terminal residue" evidence="4">
    <location>
        <position position="152"/>
    </location>
</feature>
<dbReference type="SUPFAM" id="SSF48403">
    <property type="entry name" value="Ankyrin repeat"/>
    <property type="match status" value="1"/>
</dbReference>
<name>A9V0U9_MONBE</name>
<dbReference type="EMBL" id="CH991553">
    <property type="protein sequence ID" value="EDQ88817.1"/>
    <property type="molecule type" value="Genomic_DNA"/>
</dbReference>
<feature type="repeat" description="ANK" evidence="3">
    <location>
        <begin position="108"/>
        <end position="143"/>
    </location>
</feature>
<gene>
    <name evidence="4" type="ORF">MONBRDRAFT_37296</name>
</gene>
<dbReference type="eggNOG" id="KOG4177">
    <property type="taxonomic scope" value="Eukaryota"/>
</dbReference>
<evidence type="ECO:0000256" key="1">
    <source>
        <dbReference type="ARBA" id="ARBA00022737"/>
    </source>
</evidence>
<feature type="repeat" description="ANK" evidence="3">
    <location>
        <begin position="75"/>
        <end position="107"/>
    </location>
</feature>
<dbReference type="RefSeq" id="XP_001746430.1">
    <property type="nucleotide sequence ID" value="XM_001746378.1"/>
</dbReference>
<dbReference type="PROSITE" id="PS50088">
    <property type="entry name" value="ANK_REPEAT"/>
    <property type="match status" value="2"/>
</dbReference>
<dbReference type="Gene3D" id="1.25.40.20">
    <property type="entry name" value="Ankyrin repeat-containing domain"/>
    <property type="match status" value="2"/>
</dbReference>
<evidence type="ECO:0000313" key="4">
    <source>
        <dbReference type="EMBL" id="EDQ88817.1"/>
    </source>
</evidence>
<dbReference type="Pfam" id="PF12796">
    <property type="entry name" value="Ank_2"/>
    <property type="match status" value="1"/>
</dbReference>
<evidence type="ECO:0000313" key="5">
    <source>
        <dbReference type="Proteomes" id="UP000001357"/>
    </source>
</evidence>
<sequence>MGKKEDGELLKAAASGDLQKLMGILTGQVKPSLLGSIKKRRPQETHKAVHLKDHNGQLIPQQAAPSVRMDVRDENGNTALINAVLAGHIDVVEMLLAFGANVNAQDSQGNTPLHMAAWQERASSSDIAELLMKLNADPNIINNSGASPLHHA</sequence>
<keyword evidence="2 3" id="KW-0040">ANK repeat</keyword>
<keyword evidence="1" id="KW-0677">Repeat</keyword>
<dbReference type="PANTHER" id="PTHR24198">
    <property type="entry name" value="ANKYRIN REPEAT AND PROTEIN KINASE DOMAIN-CONTAINING PROTEIN"/>
    <property type="match status" value="1"/>
</dbReference>
<dbReference type="STRING" id="81824.A9V0U9"/>
<dbReference type="PROSITE" id="PS50297">
    <property type="entry name" value="ANK_REP_REGION"/>
    <property type="match status" value="2"/>
</dbReference>
<dbReference type="InterPro" id="IPR036770">
    <property type="entry name" value="Ankyrin_rpt-contain_sf"/>
</dbReference>
<dbReference type="InParanoid" id="A9V0U9"/>
<dbReference type="GeneID" id="5891611"/>
<dbReference type="InterPro" id="IPR002110">
    <property type="entry name" value="Ankyrin_rpt"/>
</dbReference>
<proteinExistence type="predicted"/>
<dbReference type="PANTHER" id="PTHR24198:SF165">
    <property type="entry name" value="ANKYRIN REPEAT-CONTAINING PROTEIN-RELATED"/>
    <property type="match status" value="1"/>
</dbReference>
<dbReference type="Proteomes" id="UP000001357">
    <property type="component" value="Unassembled WGS sequence"/>
</dbReference>
<dbReference type="FunCoup" id="A9V0U9">
    <property type="interactions" value="654"/>
</dbReference>